<dbReference type="Pfam" id="PF00356">
    <property type="entry name" value="LacI"/>
    <property type="match status" value="1"/>
</dbReference>
<dbReference type="AlphaFoldDB" id="A0AB36TBW2"/>
<dbReference type="GO" id="GO:0003700">
    <property type="term" value="F:DNA-binding transcription factor activity"/>
    <property type="evidence" value="ECO:0007669"/>
    <property type="project" value="TreeGrafter"/>
</dbReference>
<feature type="domain" description="HTH lacI-type" evidence="5">
    <location>
        <begin position="5"/>
        <end position="60"/>
    </location>
</feature>
<dbReference type="CDD" id="cd01392">
    <property type="entry name" value="HTH_LacI"/>
    <property type="match status" value="1"/>
</dbReference>
<name>A0AB36TBW2_ACETH</name>
<dbReference type="PANTHER" id="PTHR30146:SF148">
    <property type="entry name" value="HTH-TYPE TRANSCRIPTIONAL REPRESSOR PURR-RELATED"/>
    <property type="match status" value="1"/>
</dbReference>
<dbReference type="SMART" id="SM00354">
    <property type="entry name" value="HTH_LACI"/>
    <property type="match status" value="1"/>
</dbReference>
<dbReference type="Gene3D" id="3.40.50.2300">
    <property type="match status" value="2"/>
</dbReference>
<evidence type="ECO:0000256" key="1">
    <source>
        <dbReference type="ARBA" id="ARBA00022491"/>
    </source>
</evidence>
<dbReference type="SUPFAM" id="SSF53822">
    <property type="entry name" value="Periplasmic binding protein-like I"/>
    <property type="match status" value="1"/>
</dbReference>
<proteinExistence type="predicted"/>
<evidence type="ECO:0000259" key="5">
    <source>
        <dbReference type="PROSITE" id="PS50932"/>
    </source>
</evidence>
<sequence>MAKKVTMEFIANQLGITKNTVSLALRNMPGVSEKTRKEILRTAEKYGYIYKKSNSKNSKSNSRTGSICLMLSNDTKNSVGFFSFIQYGVESEGKRNGLNTILYCFDDNKEFQPPVCIRDGIVSGIITLGRISRKTVSSIISLNLPLVIVDDFFDDIKASYVLTDNLSGGYTATEYLIKSGHRSIGFFGDIFASPSFFDRYMGYLKAHVQYNLHVNSSFSIIDKNMAVLLHEGVDKVVDELKKIPQLPTAMFCCNDVEAIALYKAFSVMGISVPDDISIIGFDDIESSTSVSPELTTMHINKEAMGERAVKKLIEKMNGQESMDEKIVLPVTLIERQSVKRIG</sequence>
<evidence type="ECO:0000256" key="4">
    <source>
        <dbReference type="ARBA" id="ARBA00023163"/>
    </source>
</evidence>
<keyword evidence="3" id="KW-0238">DNA-binding</keyword>
<dbReference type="PROSITE" id="PS50932">
    <property type="entry name" value="HTH_LACI_2"/>
    <property type="match status" value="1"/>
</dbReference>
<keyword evidence="1" id="KW-0678">Repressor</keyword>
<dbReference type="InterPro" id="IPR010982">
    <property type="entry name" value="Lambda_DNA-bd_dom_sf"/>
</dbReference>
<dbReference type="Gene3D" id="1.10.260.40">
    <property type="entry name" value="lambda repressor-like DNA-binding domains"/>
    <property type="match status" value="1"/>
</dbReference>
<dbReference type="EMBL" id="PDBW01000001">
    <property type="protein sequence ID" value="PFH01363.1"/>
    <property type="molecule type" value="Genomic_DNA"/>
</dbReference>
<reference evidence="6 7" key="1">
    <citation type="submission" date="2017-09" db="EMBL/GenBank/DDBJ databases">
        <title>Evaluation of Pacific Biosciences Sequencing Technology to Finishing C. thermocellum Genome Sequences.</title>
        <authorList>
            <person name="Brown S."/>
        </authorList>
    </citation>
    <scope>NUCLEOTIDE SEQUENCE [LARGE SCALE GENOMIC DNA]</scope>
    <source>
        <strain evidence="6 7">AD2</strain>
    </source>
</reference>
<dbReference type="InterPro" id="IPR046335">
    <property type="entry name" value="LacI/GalR-like_sensor"/>
</dbReference>
<dbReference type="PANTHER" id="PTHR30146">
    <property type="entry name" value="LACI-RELATED TRANSCRIPTIONAL REPRESSOR"/>
    <property type="match status" value="1"/>
</dbReference>
<dbReference type="InterPro" id="IPR028082">
    <property type="entry name" value="Peripla_BP_I"/>
</dbReference>
<comment type="caution">
    <text evidence="6">The sequence shown here is derived from an EMBL/GenBank/DDBJ whole genome shotgun (WGS) entry which is preliminary data.</text>
</comment>
<dbReference type="SUPFAM" id="SSF47413">
    <property type="entry name" value="lambda repressor-like DNA-binding domains"/>
    <property type="match status" value="1"/>
</dbReference>
<dbReference type="Proteomes" id="UP000223596">
    <property type="component" value="Unassembled WGS sequence"/>
</dbReference>
<dbReference type="Pfam" id="PF13377">
    <property type="entry name" value="Peripla_BP_3"/>
    <property type="match status" value="1"/>
</dbReference>
<protein>
    <submittedName>
        <fullName evidence="6">LacI family transcriptional regulator</fullName>
    </submittedName>
</protein>
<evidence type="ECO:0000313" key="7">
    <source>
        <dbReference type="Proteomes" id="UP000223596"/>
    </source>
</evidence>
<evidence type="ECO:0000256" key="2">
    <source>
        <dbReference type="ARBA" id="ARBA00023015"/>
    </source>
</evidence>
<dbReference type="GO" id="GO:0000976">
    <property type="term" value="F:transcription cis-regulatory region binding"/>
    <property type="evidence" value="ECO:0007669"/>
    <property type="project" value="TreeGrafter"/>
</dbReference>
<evidence type="ECO:0000313" key="6">
    <source>
        <dbReference type="EMBL" id="PFH01363.1"/>
    </source>
</evidence>
<dbReference type="InterPro" id="IPR000843">
    <property type="entry name" value="HTH_LacI"/>
</dbReference>
<accession>A0AB36TBW2</accession>
<gene>
    <name evidence="6" type="ORF">M972_1195</name>
</gene>
<keyword evidence="2" id="KW-0805">Transcription regulation</keyword>
<evidence type="ECO:0000256" key="3">
    <source>
        <dbReference type="ARBA" id="ARBA00023125"/>
    </source>
</evidence>
<dbReference type="RefSeq" id="WP_003516403.1">
    <property type="nucleotide sequence ID" value="NZ_CP013828.1"/>
</dbReference>
<organism evidence="6 7">
    <name type="scientific">Acetivibrio thermocellus AD2</name>
    <dbReference type="NCBI Taxonomy" id="1138384"/>
    <lineage>
        <taxon>Bacteria</taxon>
        <taxon>Bacillati</taxon>
        <taxon>Bacillota</taxon>
        <taxon>Clostridia</taxon>
        <taxon>Eubacteriales</taxon>
        <taxon>Oscillospiraceae</taxon>
        <taxon>Acetivibrio</taxon>
    </lineage>
</organism>
<keyword evidence="4" id="KW-0804">Transcription</keyword>